<feature type="domain" description="Protein kinase" evidence="1">
    <location>
        <begin position="1"/>
        <end position="347"/>
    </location>
</feature>
<dbReference type="Pfam" id="PF00069">
    <property type="entry name" value="Pkinase"/>
    <property type="match status" value="1"/>
</dbReference>
<reference evidence="2 3" key="1">
    <citation type="journal article" date="2005" name="Arch. Microbiol.">
        <title>The genome sequence of an anaerobic aromatic-degrading denitrifying bacterium, strain EbN1.</title>
        <authorList>
            <person name="Rabus R."/>
            <person name="Kube M."/>
            <person name="Heider J."/>
            <person name="Beck A."/>
            <person name="Heitmann K."/>
            <person name="Widdel F."/>
            <person name="Reinhardt R."/>
        </authorList>
    </citation>
    <scope>NUCLEOTIDE SEQUENCE [LARGE SCALE GENOMIC DNA]</scope>
    <source>
        <strain evidence="2 3">EbN1</strain>
        <plasmid evidence="3">Plasmid pAzo1</plasmid>
    </source>
</reference>
<keyword evidence="2" id="KW-0614">Plasmid</keyword>
<geneLocation type="plasmid" evidence="3">
    <name>pAzo1</name>
</geneLocation>
<dbReference type="SUPFAM" id="SSF56112">
    <property type="entry name" value="Protein kinase-like (PK-like)"/>
    <property type="match status" value="1"/>
</dbReference>
<evidence type="ECO:0000313" key="3">
    <source>
        <dbReference type="Proteomes" id="UP000006552"/>
    </source>
</evidence>
<dbReference type="PROSITE" id="PS50011">
    <property type="entry name" value="PROTEIN_KINASE_DOM"/>
    <property type="match status" value="1"/>
</dbReference>
<dbReference type="Proteomes" id="UP000006552">
    <property type="component" value="Plasmid 1"/>
</dbReference>
<keyword evidence="2" id="KW-0418">Kinase</keyword>
<proteinExistence type="predicted"/>
<protein>
    <submittedName>
        <fullName evidence="2">Kinase</fullName>
    </submittedName>
</protein>
<keyword evidence="2" id="KW-0808">Transferase</keyword>
<dbReference type="OrthoDB" id="1022767at2"/>
<dbReference type="RefSeq" id="WP_011254686.1">
    <property type="nucleotide sequence ID" value="NC_006823.1"/>
</dbReference>
<name>Q5NWS1_AROAE</name>
<gene>
    <name evidence="2" type="ORF">p1B327</name>
</gene>
<accession>Q5NWS1</accession>
<dbReference type="InterPro" id="IPR000719">
    <property type="entry name" value="Prot_kinase_dom"/>
</dbReference>
<dbReference type="AlphaFoldDB" id="Q5NWS1"/>
<dbReference type="Gene3D" id="1.10.510.10">
    <property type="entry name" value="Transferase(Phosphotransferase) domain 1"/>
    <property type="match status" value="1"/>
</dbReference>
<dbReference type="GO" id="GO:0004672">
    <property type="term" value="F:protein kinase activity"/>
    <property type="evidence" value="ECO:0007669"/>
    <property type="project" value="InterPro"/>
</dbReference>
<organism evidence="2 3">
    <name type="scientific">Aromatoleum aromaticum (strain DSM 19018 / LMG 30748 / EbN1)</name>
    <name type="common">Azoarcus sp. (strain EbN1)</name>
    <dbReference type="NCBI Taxonomy" id="76114"/>
    <lineage>
        <taxon>Bacteria</taxon>
        <taxon>Pseudomonadati</taxon>
        <taxon>Pseudomonadota</taxon>
        <taxon>Betaproteobacteria</taxon>
        <taxon>Rhodocyclales</taxon>
        <taxon>Rhodocyclaceae</taxon>
        <taxon>Aromatoleum</taxon>
    </lineage>
</organism>
<dbReference type="HOGENOM" id="CLU_042388_0_0_4"/>
<evidence type="ECO:0000259" key="1">
    <source>
        <dbReference type="PROSITE" id="PS50011"/>
    </source>
</evidence>
<evidence type="ECO:0000313" key="2">
    <source>
        <dbReference type="EMBL" id="CAI10493.1"/>
    </source>
</evidence>
<dbReference type="KEGG" id="eba:p1B327"/>
<sequence length="500" mass="56602">MSQIITLTASDGSTVQFVDEKKASGGLKDVFFSPDKTYVVAFYRDKLDQVGRERLNLITGTYRDRVFNQEGGDYLKNLLCWPRATVEHNGRVGVVVPFFAKHFFFEHGSRNDDQMLGIRKREKEGKWFASAKNRSKFLDPRELGDGLTQLKTCIMMARAVRRLHSAGLAHSDLSYKNVLVDPSAGRACLIDLDGLVVPSKFPPDVAGTPDFFAPEVVATSKLDRHDPNRKLPSRLTDQHALAVLIYMNLLFRHPLRGDKVHDVNDTQRDEELAMGERALFIEHPTDHSNRVKLANVPPAELPWKDTQKLPYTITGPYVSELIRRAFIDGLHHPNARPTADEWETALVKTADLLQPCQNPQCAQKWFVFDNTTKPCCPHCGTAFRGKLPVLNLYSSHKEGSFRTDNHRLMVYSGQSAFQWHSSRLVFPNERLTPEQAKRVGYFVFHNDDWYFVNEALPSLRDVTAMQDIPVGGRIKLEDGGQILFARETGGRLAVIQMVSQ</sequence>
<keyword evidence="3" id="KW-1185">Reference proteome</keyword>
<dbReference type="InterPro" id="IPR011009">
    <property type="entry name" value="Kinase-like_dom_sf"/>
</dbReference>
<dbReference type="EMBL" id="CR555307">
    <property type="protein sequence ID" value="CAI10493.1"/>
    <property type="molecule type" value="Genomic_DNA"/>
</dbReference>
<dbReference type="GO" id="GO:0005524">
    <property type="term" value="F:ATP binding"/>
    <property type="evidence" value="ECO:0007669"/>
    <property type="project" value="InterPro"/>
</dbReference>